<feature type="compositionally biased region" description="Acidic residues" evidence="1">
    <location>
        <begin position="58"/>
        <end position="72"/>
    </location>
</feature>
<evidence type="ECO:0000313" key="3">
    <source>
        <dbReference type="Proteomes" id="UP000614350"/>
    </source>
</evidence>
<protein>
    <submittedName>
        <fullName evidence="2">Uncharacterized protein</fullName>
    </submittedName>
</protein>
<accession>A0A834KTZ7</accession>
<feature type="region of interest" description="Disordered" evidence="1">
    <location>
        <begin position="53"/>
        <end position="72"/>
    </location>
</feature>
<dbReference type="Proteomes" id="UP000614350">
    <property type="component" value="Unassembled WGS sequence"/>
</dbReference>
<organism evidence="2 3">
    <name type="scientific">Vespula vulgaris</name>
    <name type="common">Yellow jacket</name>
    <name type="synonym">Wasp</name>
    <dbReference type="NCBI Taxonomy" id="7454"/>
    <lineage>
        <taxon>Eukaryota</taxon>
        <taxon>Metazoa</taxon>
        <taxon>Ecdysozoa</taxon>
        <taxon>Arthropoda</taxon>
        <taxon>Hexapoda</taxon>
        <taxon>Insecta</taxon>
        <taxon>Pterygota</taxon>
        <taxon>Neoptera</taxon>
        <taxon>Endopterygota</taxon>
        <taxon>Hymenoptera</taxon>
        <taxon>Apocrita</taxon>
        <taxon>Aculeata</taxon>
        <taxon>Vespoidea</taxon>
        <taxon>Vespidae</taxon>
        <taxon>Vespinae</taxon>
        <taxon>Vespula</taxon>
    </lineage>
</organism>
<comment type="caution">
    <text evidence="2">The sequence shown here is derived from an EMBL/GenBank/DDBJ whole genome shotgun (WGS) entry which is preliminary data.</text>
</comment>
<proteinExistence type="predicted"/>
<keyword evidence="3" id="KW-1185">Reference proteome</keyword>
<evidence type="ECO:0000256" key="1">
    <source>
        <dbReference type="SAM" id="MobiDB-lite"/>
    </source>
</evidence>
<dbReference type="EMBL" id="JACSEA010000001">
    <property type="protein sequence ID" value="KAF7411269.1"/>
    <property type="molecule type" value="Genomic_DNA"/>
</dbReference>
<sequence length="72" mass="7663">MAPWTSAEKIVPYRESLWCSDSRVSLIRRGTSLGPTLLEARFAVVPLHGVNVVSSNGENDDDGDGGSDDGCV</sequence>
<reference evidence="2" key="1">
    <citation type="journal article" date="2020" name="G3 (Bethesda)">
        <title>High-Quality Assemblies for Three Invasive Social Wasps from the &lt;i&gt;Vespula&lt;/i&gt; Genus.</title>
        <authorList>
            <person name="Harrop T.W.R."/>
            <person name="Guhlin J."/>
            <person name="McLaughlin G.M."/>
            <person name="Permina E."/>
            <person name="Stockwell P."/>
            <person name="Gilligan J."/>
            <person name="Le Lec M.F."/>
            <person name="Gruber M.A.M."/>
            <person name="Quinn O."/>
            <person name="Lovegrove M."/>
            <person name="Duncan E.J."/>
            <person name="Remnant E.J."/>
            <person name="Van Eeckhoven J."/>
            <person name="Graham B."/>
            <person name="Knapp R.A."/>
            <person name="Langford K.W."/>
            <person name="Kronenberg Z."/>
            <person name="Press M.O."/>
            <person name="Eacker S.M."/>
            <person name="Wilson-Rankin E.E."/>
            <person name="Purcell J."/>
            <person name="Lester P.J."/>
            <person name="Dearden P.K."/>
        </authorList>
    </citation>
    <scope>NUCLEOTIDE SEQUENCE</scope>
    <source>
        <strain evidence="2">Marl-1</strain>
    </source>
</reference>
<evidence type="ECO:0000313" key="2">
    <source>
        <dbReference type="EMBL" id="KAF7411269.1"/>
    </source>
</evidence>
<dbReference type="AlphaFoldDB" id="A0A834KTZ7"/>
<name>A0A834KTZ7_VESVU</name>
<gene>
    <name evidence="2" type="ORF">HZH66_000165</name>
</gene>